<comment type="caution">
    <text evidence="2">The sequence shown here is derived from an EMBL/GenBank/DDBJ whole genome shotgun (WGS) entry which is preliminary data.</text>
</comment>
<gene>
    <name evidence="2" type="ORF">FMOSSE_LOCUS5589</name>
</gene>
<name>A0A9N9AJH2_FUNMO</name>
<keyword evidence="1" id="KW-1133">Transmembrane helix</keyword>
<evidence type="ECO:0000256" key="1">
    <source>
        <dbReference type="SAM" id="Phobius"/>
    </source>
</evidence>
<sequence length="194" mass="22462">MTTIQRVKTQGIIQTFYDDMMHTIKDLFRYTPTWFQKYSMELYEEYRQYQPIVDFFRFFIIFSVVPLILFMLWSVGSIFISGVIFVMAWAAINSVGLTLTLPFVIIALFLTAFLTIITSTVWITMISGEYVYRTTLTFLRGHDHNRDIVVQRARRNAEERATTAATADQEEIPATTSIIHDDPTTTTINTALDI</sequence>
<organism evidence="2 3">
    <name type="scientific">Funneliformis mosseae</name>
    <name type="common">Endomycorrhizal fungus</name>
    <name type="synonym">Glomus mosseae</name>
    <dbReference type="NCBI Taxonomy" id="27381"/>
    <lineage>
        <taxon>Eukaryota</taxon>
        <taxon>Fungi</taxon>
        <taxon>Fungi incertae sedis</taxon>
        <taxon>Mucoromycota</taxon>
        <taxon>Glomeromycotina</taxon>
        <taxon>Glomeromycetes</taxon>
        <taxon>Glomerales</taxon>
        <taxon>Glomeraceae</taxon>
        <taxon>Funneliformis</taxon>
    </lineage>
</organism>
<keyword evidence="1" id="KW-0812">Transmembrane</keyword>
<dbReference type="AlphaFoldDB" id="A0A9N9AJH2"/>
<reference evidence="2" key="1">
    <citation type="submission" date="2021-06" db="EMBL/GenBank/DDBJ databases">
        <authorList>
            <person name="Kallberg Y."/>
            <person name="Tangrot J."/>
            <person name="Rosling A."/>
        </authorList>
    </citation>
    <scope>NUCLEOTIDE SEQUENCE</scope>
    <source>
        <strain evidence="2">87-6 pot B 2015</strain>
    </source>
</reference>
<dbReference type="Proteomes" id="UP000789375">
    <property type="component" value="Unassembled WGS sequence"/>
</dbReference>
<evidence type="ECO:0000313" key="3">
    <source>
        <dbReference type="Proteomes" id="UP000789375"/>
    </source>
</evidence>
<dbReference type="EMBL" id="CAJVPP010001079">
    <property type="protein sequence ID" value="CAG8532750.1"/>
    <property type="molecule type" value="Genomic_DNA"/>
</dbReference>
<accession>A0A9N9AJH2</accession>
<feature type="transmembrane region" description="Helical" evidence="1">
    <location>
        <begin position="58"/>
        <end position="91"/>
    </location>
</feature>
<proteinExistence type="predicted"/>
<evidence type="ECO:0000313" key="2">
    <source>
        <dbReference type="EMBL" id="CAG8532750.1"/>
    </source>
</evidence>
<keyword evidence="1" id="KW-0472">Membrane</keyword>
<feature type="transmembrane region" description="Helical" evidence="1">
    <location>
        <begin position="103"/>
        <end position="123"/>
    </location>
</feature>
<keyword evidence="3" id="KW-1185">Reference proteome</keyword>
<protein>
    <submittedName>
        <fullName evidence="2">2098_t:CDS:1</fullName>
    </submittedName>
</protein>